<dbReference type="EMBL" id="FNVB01000003">
    <property type="protein sequence ID" value="SEG51249.1"/>
    <property type="molecule type" value="Genomic_DNA"/>
</dbReference>
<accession>A0A1I2DB45</accession>
<reference evidence="2" key="1">
    <citation type="submission" date="2016-10" db="EMBL/GenBank/DDBJ databases">
        <authorList>
            <person name="de Groot N.N."/>
        </authorList>
    </citation>
    <scope>NUCLEOTIDE SEQUENCE [LARGE SCALE GENOMIC DNA]</scope>
    <source>
        <strain evidence="2">ATCC 20501</strain>
    </source>
</reference>
<reference evidence="4 5" key="2">
    <citation type="submission" date="2016-10" db="EMBL/GenBank/DDBJ databases">
        <authorList>
            <person name="Varghese N."/>
            <person name="Submissions S."/>
        </authorList>
    </citation>
    <scope>NUCLEOTIDE SEQUENCE [LARGE SCALE GENOMIC DNA]</scope>
    <source>
        <strain evidence="5">ATCC 20501</strain>
        <strain evidence="3 4">CGMCC 4.3529</strain>
    </source>
</reference>
<protein>
    <submittedName>
        <fullName evidence="2">Uncharacterized protein</fullName>
    </submittedName>
</protein>
<evidence type="ECO:0000313" key="3">
    <source>
        <dbReference type="EMBL" id="SFE77353.1"/>
    </source>
</evidence>
<evidence type="ECO:0000313" key="5">
    <source>
        <dbReference type="Proteomes" id="UP000236729"/>
    </source>
</evidence>
<sequence length="57" mass="6085">MMSVELFAPKGSLSTDQRRQVAELLGSPGEFARFQPRRTARRSASETGCSTSVAAPG</sequence>
<gene>
    <name evidence="2" type="ORF">SAMN02982929_02461</name>
    <name evidence="3" type="ORF">SAMN05216506_11469</name>
</gene>
<dbReference type="AlphaFoldDB" id="A0A1H6ARA2"/>
<organism evidence="2 5">
    <name type="scientific">Saccharopolyspora kobensis</name>
    <dbReference type="NCBI Taxonomy" id="146035"/>
    <lineage>
        <taxon>Bacteria</taxon>
        <taxon>Bacillati</taxon>
        <taxon>Actinomycetota</taxon>
        <taxon>Actinomycetes</taxon>
        <taxon>Pseudonocardiales</taxon>
        <taxon>Pseudonocardiaceae</taxon>
        <taxon>Saccharopolyspora</taxon>
    </lineage>
</organism>
<feature type="region of interest" description="Disordered" evidence="1">
    <location>
        <begin position="36"/>
        <end position="57"/>
    </location>
</feature>
<keyword evidence="4" id="KW-1185">Reference proteome</keyword>
<dbReference type="Proteomes" id="UP000199690">
    <property type="component" value="Unassembled WGS sequence"/>
</dbReference>
<dbReference type="EMBL" id="FOME01000014">
    <property type="protein sequence ID" value="SFE77353.1"/>
    <property type="molecule type" value="Genomic_DNA"/>
</dbReference>
<proteinExistence type="predicted"/>
<name>A0A1H6ARA2_9PSEU</name>
<dbReference type="Proteomes" id="UP000236729">
    <property type="component" value="Unassembled WGS sequence"/>
</dbReference>
<feature type="compositionally biased region" description="Polar residues" evidence="1">
    <location>
        <begin position="45"/>
        <end position="57"/>
    </location>
</feature>
<dbReference type="SMR" id="A0A1H6ARA2"/>
<evidence type="ECO:0000313" key="4">
    <source>
        <dbReference type="Proteomes" id="UP000199690"/>
    </source>
</evidence>
<accession>A0A1H6ARA2</accession>
<evidence type="ECO:0000313" key="2">
    <source>
        <dbReference type="EMBL" id="SEG51249.1"/>
    </source>
</evidence>
<evidence type="ECO:0000256" key="1">
    <source>
        <dbReference type="SAM" id="MobiDB-lite"/>
    </source>
</evidence>